<dbReference type="PROSITE" id="PS50013">
    <property type="entry name" value="CHROMO_2"/>
    <property type="match status" value="1"/>
</dbReference>
<dbReference type="CDD" id="cd00024">
    <property type="entry name" value="CD_CSD"/>
    <property type="match status" value="1"/>
</dbReference>
<sequence>MLIVVNKSFRKGILLWCGFVLSVFLSNLLRSFMLVQEAWVQCLLLPADMHVSPIFNVPDLSPYWGNFSPSISMYVAQGSTPPMVPRIPSTSSAPTVQIKDVLDHEVLASSTGGSTRYLVRWVGRPATKDTWIIEAEFRQLDSTLLQSYQDALHDLDLAASRPPIIHTYKRRRHS</sequence>
<protein>
    <recommendedName>
        <fullName evidence="2">Chromo domain-containing protein</fullName>
    </recommendedName>
</protein>
<evidence type="ECO:0000256" key="1">
    <source>
        <dbReference type="SAM" id="Phobius"/>
    </source>
</evidence>
<keyword evidence="1" id="KW-0472">Membrane</keyword>
<feature type="transmembrane region" description="Helical" evidence="1">
    <location>
        <begin position="12"/>
        <end position="33"/>
    </location>
</feature>
<dbReference type="Proteomes" id="UP001054821">
    <property type="component" value="Chromosome 1"/>
</dbReference>
<reference evidence="3 4" key="1">
    <citation type="journal article" date="2022" name="G3 (Bethesda)">
        <title>Whole-genome sequence and methylome profiling of the almond [Prunus dulcis (Mill.) D.A. Webb] cultivar 'Nonpareil'.</title>
        <authorList>
            <person name="D'Amico-Willman K.M."/>
            <person name="Ouma W.Z."/>
            <person name="Meulia T."/>
            <person name="Sideli G.M."/>
            <person name="Gradziel T.M."/>
            <person name="Fresnedo-Ramirez J."/>
        </authorList>
    </citation>
    <scope>NUCLEOTIDE SEQUENCE [LARGE SCALE GENOMIC DNA]</scope>
    <source>
        <strain evidence="3">Clone GOH B32 T37-40</strain>
    </source>
</reference>
<accession>A0AAD4ZSR5</accession>
<dbReference type="Gene3D" id="2.40.50.40">
    <property type="match status" value="1"/>
</dbReference>
<name>A0AAD4ZSR5_PRUDU</name>
<proteinExistence type="predicted"/>
<dbReference type="InterPro" id="IPR000953">
    <property type="entry name" value="Chromo/chromo_shadow_dom"/>
</dbReference>
<dbReference type="AlphaFoldDB" id="A0AAD4ZSR5"/>
<evidence type="ECO:0000313" key="3">
    <source>
        <dbReference type="EMBL" id="KAI5353499.1"/>
    </source>
</evidence>
<dbReference type="EMBL" id="JAJFAZ020000001">
    <property type="protein sequence ID" value="KAI5353499.1"/>
    <property type="molecule type" value="Genomic_DNA"/>
</dbReference>
<keyword evidence="4" id="KW-1185">Reference proteome</keyword>
<feature type="domain" description="Chromo" evidence="2">
    <location>
        <begin position="96"/>
        <end position="174"/>
    </location>
</feature>
<keyword evidence="1" id="KW-0812">Transmembrane</keyword>
<dbReference type="SUPFAM" id="SSF54160">
    <property type="entry name" value="Chromo domain-like"/>
    <property type="match status" value="1"/>
</dbReference>
<comment type="caution">
    <text evidence="3">The sequence shown here is derived from an EMBL/GenBank/DDBJ whole genome shotgun (WGS) entry which is preliminary data.</text>
</comment>
<dbReference type="InterPro" id="IPR016197">
    <property type="entry name" value="Chromo-like_dom_sf"/>
</dbReference>
<gene>
    <name evidence="3" type="ORF">L3X38_006393</name>
</gene>
<organism evidence="3 4">
    <name type="scientific">Prunus dulcis</name>
    <name type="common">Almond</name>
    <name type="synonym">Amygdalus dulcis</name>
    <dbReference type="NCBI Taxonomy" id="3755"/>
    <lineage>
        <taxon>Eukaryota</taxon>
        <taxon>Viridiplantae</taxon>
        <taxon>Streptophyta</taxon>
        <taxon>Embryophyta</taxon>
        <taxon>Tracheophyta</taxon>
        <taxon>Spermatophyta</taxon>
        <taxon>Magnoliopsida</taxon>
        <taxon>eudicotyledons</taxon>
        <taxon>Gunneridae</taxon>
        <taxon>Pentapetalae</taxon>
        <taxon>rosids</taxon>
        <taxon>fabids</taxon>
        <taxon>Rosales</taxon>
        <taxon>Rosaceae</taxon>
        <taxon>Amygdaloideae</taxon>
        <taxon>Amygdaleae</taxon>
        <taxon>Prunus</taxon>
    </lineage>
</organism>
<evidence type="ECO:0000259" key="2">
    <source>
        <dbReference type="PROSITE" id="PS50013"/>
    </source>
</evidence>
<keyword evidence="1" id="KW-1133">Transmembrane helix</keyword>
<evidence type="ECO:0000313" key="4">
    <source>
        <dbReference type="Proteomes" id="UP001054821"/>
    </source>
</evidence>